<dbReference type="Pfam" id="PF00651">
    <property type="entry name" value="BTB"/>
    <property type="match status" value="1"/>
</dbReference>
<organism evidence="2 3">
    <name type="scientific">Mycena maculata</name>
    <dbReference type="NCBI Taxonomy" id="230809"/>
    <lineage>
        <taxon>Eukaryota</taxon>
        <taxon>Fungi</taxon>
        <taxon>Dikarya</taxon>
        <taxon>Basidiomycota</taxon>
        <taxon>Agaricomycotina</taxon>
        <taxon>Agaricomycetes</taxon>
        <taxon>Agaricomycetidae</taxon>
        <taxon>Agaricales</taxon>
        <taxon>Marasmiineae</taxon>
        <taxon>Mycenaceae</taxon>
        <taxon>Mycena</taxon>
    </lineage>
</organism>
<accession>A0AAD7J523</accession>
<dbReference type="InterPro" id="IPR000210">
    <property type="entry name" value="BTB/POZ_dom"/>
</dbReference>
<evidence type="ECO:0000313" key="3">
    <source>
        <dbReference type="Proteomes" id="UP001215280"/>
    </source>
</evidence>
<dbReference type="Proteomes" id="UP001215280">
    <property type="component" value="Unassembled WGS sequence"/>
</dbReference>
<dbReference type="SUPFAM" id="SSF54695">
    <property type="entry name" value="POZ domain"/>
    <property type="match status" value="1"/>
</dbReference>
<proteinExistence type="predicted"/>
<dbReference type="CDD" id="cd18186">
    <property type="entry name" value="BTB_POZ_ZBTB_KLHL-like"/>
    <property type="match status" value="1"/>
</dbReference>
<gene>
    <name evidence="2" type="ORF">DFH07DRAFT_1061197</name>
</gene>
<dbReference type="PROSITE" id="PS50097">
    <property type="entry name" value="BTB"/>
    <property type="match status" value="1"/>
</dbReference>
<sequence length="326" mass="36181">MDAPSSTEGDRVDDLWFSDGSLVVRAENKAFRVSGALLAARSTVFQDMLSFPQPSAGASEIESLDEIPIVELHDPASEVEPFLRAIFDSSSFMPPPSPSELSDVLAILRLSHKYDIQYLHRRALDHLSLVYPTELPSFLAHLNSVPPGFQKLHSSAEAHLQALRVLHEVNALYLLPAAYSRASKNLPERFFSSPGWPVLPDTIKNRLYLSHTHQARHLMAIVHAAGHEDPGCQTPRTCSPYISTVITALMVSIGKINIEFNCFEMKDLFRPGLWEGENYPPICAACIAHNREQISTGMSTVWEAFPAILELPPWDKLQAMRTAAMG</sequence>
<evidence type="ECO:0000313" key="2">
    <source>
        <dbReference type="EMBL" id="KAJ7754638.1"/>
    </source>
</evidence>
<name>A0AAD7J523_9AGAR</name>
<keyword evidence="3" id="KW-1185">Reference proteome</keyword>
<evidence type="ECO:0000259" key="1">
    <source>
        <dbReference type="PROSITE" id="PS50097"/>
    </source>
</evidence>
<dbReference type="InterPro" id="IPR011333">
    <property type="entry name" value="SKP1/BTB/POZ_sf"/>
</dbReference>
<dbReference type="AlphaFoldDB" id="A0AAD7J523"/>
<dbReference type="Gene3D" id="3.30.710.10">
    <property type="entry name" value="Potassium Channel Kv1.1, Chain A"/>
    <property type="match status" value="1"/>
</dbReference>
<comment type="caution">
    <text evidence="2">The sequence shown here is derived from an EMBL/GenBank/DDBJ whole genome shotgun (WGS) entry which is preliminary data.</text>
</comment>
<dbReference type="SMART" id="SM00225">
    <property type="entry name" value="BTB"/>
    <property type="match status" value="1"/>
</dbReference>
<dbReference type="EMBL" id="JARJLG010000066">
    <property type="protein sequence ID" value="KAJ7754638.1"/>
    <property type="molecule type" value="Genomic_DNA"/>
</dbReference>
<feature type="domain" description="BTB" evidence="1">
    <location>
        <begin position="18"/>
        <end position="95"/>
    </location>
</feature>
<protein>
    <recommendedName>
        <fullName evidence="1">BTB domain-containing protein</fullName>
    </recommendedName>
</protein>
<reference evidence="2" key="1">
    <citation type="submission" date="2023-03" db="EMBL/GenBank/DDBJ databases">
        <title>Massive genome expansion in bonnet fungi (Mycena s.s.) driven by repeated elements and novel gene families across ecological guilds.</title>
        <authorList>
            <consortium name="Lawrence Berkeley National Laboratory"/>
            <person name="Harder C.B."/>
            <person name="Miyauchi S."/>
            <person name="Viragh M."/>
            <person name="Kuo A."/>
            <person name="Thoen E."/>
            <person name="Andreopoulos B."/>
            <person name="Lu D."/>
            <person name="Skrede I."/>
            <person name="Drula E."/>
            <person name="Henrissat B."/>
            <person name="Morin E."/>
            <person name="Kohler A."/>
            <person name="Barry K."/>
            <person name="LaButti K."/>
            <person name="Morin E."/>
            <person name="Salamov A."/>
            <person name="Lipzen A."/>
            <person name="Mereny Z."/>
            <person name="Hegedus B."/>
            <person name="Baldrian P."/>
            <person name="Stursova M."/>
            <person name="Weitz H."/>
            <person name="Taylor A."/>
            <person name="Grigoriev I.V."/>
            <person name="Nagy L.G."/>
            <person name="Martin F."/>
            <person name="Kauserud H."/>
        </authorList>
    </citation>
    <scope>NUCLEOTIDE SEQUENCE</scope>
    <source>
        <strain evidence="2">CBHHK188m</strain>
    </source>
</reference>